<comment type="caution">
    <text evidence="1">The sequence shown here is derived from an EMBL/GenBank/DDBJ whole genome shotgun (WGS) entry which is preliminary data.</text>
</comment>
<reference evidence="1 2" key="1">
    <citation type="submission" date="2016-12" db="EMBL/GenBank/DDBJ databases">
        <title>Analysis of the Molecular Diversity Among Cronobacter Species Isolated from Filth Flies Using a Pan Genomic DNA Microarray.</title>
        <authorList>
            <person name="Pava-Ripoll M."/>
            <person name="Tall B."/>
            <person name="Farber J."/>
            <person name="Fanning S."/>
            <person name="Lehner A."/>
            <person name="Stephan R."/>
            <person name="Pagotto F."/>
            <person name="Iverson C."/>
            <person name="Ziobro G."/>
            <person name="Miller A."/>
            <person name="Pearson R."/>
            <person name="Yan Q."/>
            <person name="Kim M."/>
            <person name="Jeong S."/>
            <person name="Park J."/>
            <person name="Jun S."/>
            <person name="Choi H."/>
            <person name="Chung T."/>
            <person name="Yoo Y."/>
            <person name="Park E."/>
            <person name="Hwang S."/>
            <person name="Lee B."/>
            <person name="Sathyamoorthy V."/>
            <person name="Carter L."/>
            <person name="Mammel M."/>
            <person name="Jackson S."/>
            <person name="Kothary M."/>
            <person name="Patel I."/>
            <person name="Grim C."/>
            <person name="Gopinath G."/>
            <person name="Gangiredla J."/>
            <person name="Chase H."/>
        </authorList>
    </citation>
    <scope>NUCLEOTIDE SEQUENCE [LARGE SCALE GENOMIC DNA]</scope>
    <source>
        <strain evidence="1 2">MOD1-Md25g</strain>
    </source>
</reference>
<evidence type="ECO:0000313" key="2">
    <source>
        <dbReference type="Proteomes" id="UP000244731"/>
    </source>
</evidence>
<accession>A0ABX5JZR9</accession>
<gene>
    <name evidence="1" type="ORF">AUM46_21500</name>
</gene>
<dbReference type="Proteomes" id="UP000244731">
    <property type="component" value="Unassembled WGS sequence"/>
</dbReference>
<dbReference type="EMBL" id="MSAC01000081">
    <property type="protein sequence ID" value="PUW99250.1"/>
    <property type="molecule type" value="Genomic_DNA"/>
</dbReference>
<evidence type="ECO:0000313" key="1">
    <source>
        <dbReference type="EMBL" id="PUW99250.1"/>
    </source>
</evidence>
<keyword evidence="2" id="KW-1185">Reference proteome</keyword>
<name>A0ABX5JZR9_9ENTR</name>
<protein>
    <submittedName>
        <fullName evidence="1">Uncharacterized protein</fullName>
    </submittedName>
</protein>
<sequence>MDVINRLAFADLFHHHLERLAFPGCDSSGAGCERSHGQAVLFVGKDGVLTDGVAAIRVLPLNFYFRTAQRVAIVSGDRGDFRKVCF</sequence>
<proteinExistence type="predicted"/>
<organism evidence="1 2">
    <name type="scientific">Cronobacter malonaticus</name>
    <dbReference type="NCBI Taxonomy" id="413503"/>
    <lineage>
        <taxon>Bacteria</taxon>
        <taxon>Pseudomonadati</taxon>
        <taxon>Pseudomonadota</taxon>
        <taxon>Gammaproteobacteria</taxon>
        <taxon>Enterobacterales</taxon>
        <taxon>Enterobacteriaceae</taxon>
        <taxon>Cronobacter</taxon>
    </lineage>
</organism>